<feature type="transmembrane region" description="Helical" evidence="2">
    <location>
        <begin position="65"/>
        <end position="84"/>
    </location>
</feature>
<feature type="compositionally biased region" description="Polar residues" evidence="1">
    <location>
        <begin position="1"/>
        <end position="12"/>
    </location>
</feature>
<keyword evidence="2" id="KW-0812">Transmembrane</keyword>
<keyword evidence="2" id="KW-0472">Membrane</keyword>
<sequence length="200" mass="22159">MEPTKVKSTPVESIQEELQEEAMTEEKIADVEEKPKKKTKKQFVSSGIQQGGAVAARAGDFFARLGALMVLVVATINTCLAVVTNFVDEVYWAAGLYLGLLLFIHLPVLIFMLVMMLKARVAGVINRVRPRKKTEPIMVKESPVIVNSEGVDNASKQGKKKSDESKKDKKKTDDTRLRNIENNKTKKVGQINKAFDVGIV</sequence>
<gene>
    <name evidence="4" type="primary">LOC101862806</name>
</gene>
<name>A0ABM0JTN0_APLCA</name>
<keyword evidence="2" id="KW-1133">Transmembrane helix</keyword>
<feature type="compositionally biased region" description="Basic and acidic residues" evidence="1">
    <location>
        <begin position="24"/>
        <end position="35"/>
    </location>
</feature>
<dbReference type="GeneID" id="101862806"/>
<feature type="transmembrane region" description="Helical" evidence="2">
    <location>
        <begin position="90"/>
        <end position="117"/>
    </location>
</feature>
<evidence type="ECO:0000256" key="1">
    <source>
        <dbReference type="SAM" id="MobiDB-lite"/>
    </source>
</evidence>
<protein>
    <submittedName>
        <fullName evidence="4">Uncharacterized protein LOC101862806</fullName>
    </submittedName>
</protein>
<dbReference type="Proteomes" id="UP000694888">
    <property type="component" value="Unplaced"/>
</dbReference>
<feature type="compositionally biased region" description="Basic and acidic residues" evidence="1">
    <location>
        <begin position="160"/>
        <end position="184"/>
    </location>
</feature>
<reference evidence="4" key="1">
    <citation type="submission" date="2025-08" db="UniProtKB">
        <authorList>
            <consortium name="RefSeq"/>
        </authorList>
    </citation>
    <scope>IDENTIFICATION</scope>
</reference>
<proteinExistence type="predicted"/>
<evidence type="ECO:0000313" key="3">
    <source>
        <dbReference type="Proteomes" id="UP000694888"/>
    </source>
</evidence>
<dbReference type="RefSeq" id="XP_005101230.2">
    <property type="nucleotide sequence ID" value="XM_005101173.3"/>
</dbReference>
<organism evidence="3 4">
    <name type="scientific">Aplysia californica</name>
    <name type="common">California sea hare</name>
    <dbReference type="NCBI Taxonomy" id="6500"/>
    <lineage>
        <taxon>Eukaryota</taxon>
        <taxon>Metazoa</taxon>
        <taxon>Spiralia</taxon>
        <taxon>Lophotrochozoa</taxon>
        <taxon>Mollusca</taxon>
        <taxon>Gastropoda</taxon>
        <taxon>Heterobranchia</taxon>
        <taxon>Euthyneura</taxon>
        <taxon>Tectipleura</taxon>
        <taxon>Aplysiida</taxon>
        <taxon>Aplysioidea</taxon>
        <taxon>Aplysiidae</taxon>
        <taxon>Aplysia</taxon>
    </lineage>
</organism>
<feature type="region of interest" description="Disordered" evidence="1">
    <location>
        <begin position="150"/>
        <end position="185"/>
    </location>
</feature>
<feature type="region of interest" description="Disordered" evidence="1">
    <location>
        <begin position="1"/>
        <end position="36"/>
    </location>
</feature>
<accession>A0ABM0JTN0</accession>
<feature type="compositionally biased region" description="Acidic residues" evidence="1">
    <location>
        <begin position="14"/>
        <end position="23"/>
    </location>
</feature>
<evidence type="ECO:0000313" key="4">
    <source>
        <dbReference type="RefSeq" id="XP_005101230.2"/>
    </source>
</evidence>
<evidence type="ECO:0000256" key="2">
    <source>
        <dbReference type="SAM" id="Phobius"/>
    </source>
</evidence>
<keyword evidence="3" id="KW-1185">Reference proteome</keyword>